<evidence type="ECO:0000313" key="3">
    <source>
        <dbReference type="Proteomes" id="UP000027222"/>
    </source>
</evidence>
<evidence type="ECO:0000256" key="1">
    <source>
        <dbReference type="SAM" id="Phobius"/>
    </source>
</evidence>
<keyword evidence="1" id="KW-0812">Transmembrane</keyword>
<protein>
    <submittedName>
        <fullName evidence="2">Uncharacterized protein</fullName>
    </submittedName>
</protein>
<keyword evidence="1" id="KW-0472">Membrane</keyword>
<feature type="transmembrane region" description="Helical" evidence="1">
    <location>
        <begin position="34"/>
        <end position="55"/>
    </location>
</feature>
<sequence length="58" mass="6816">MCFLAKPSKWVLAYKQPSFVCRYTTFPFDFHFSFLVQTCPLILAVAVVDLIGYLFREF</sequence>
<accession>A0A067THG4</accession>
<organism evidence="2 3">
    <name type="scientific">Galerina marginata (strain CBS 339.88)</name>
    <dbReference type="NCBI Taxonomy" id="685588"/>
    <lineage>
        <taxon>Eukaryota</taxon>
        <taxon>Fungi</taxon>
        <taxon>Dikarya</taxon>
        <taxon>Basidiomycota</taxon>
        <taxon>Agaricomycotina</taxon>
        <taxon>Agaricomycetes</taxon>
        <taxon>Agaricomycetidae</taxon>
        <taxon>Agaricales</taxon>
        <taxon>Agaricineae</taxon>
        <taxon>Strophariaceae</taxon>
        <taxon>Galerina</taxon>
    </lineage>
</organism>
<dbReference type="HOGENOM" id="CLU_2979233_0_0_1"/>
<reference evidence="3" key="1">
    <citation type="journal article" date="2014" name="Proc. Natl. Acad. Sci. U.S.A.">
        <title>Extensive sampling of basidiomycete genomes demonstrates inadequacy of the white-rot/brown-rot paradigm for wood decay fungi.</title>
        <authorList>
            <person name="Riley R."/>
            <person name="Salamov A.A."/>
            <person name="Brown D.W."/>
            <person name="Nagy L.G."/>
            <person name="Floudas D."/>
            <person name="Held B.W."/>
            <person name="Levasseur A."/>
            <person name="Lombard V."/>
            <person name="Morin E."/>
            <person name="Otillar R."/>
            <person name="Lindquist E.A."/>
            <person name="Sun H."/>
            <person name="LaButti K.M."/>
            <person name="Schmutz J."/>
            <person name="Jabbour D."/>
            <person name="Luo H."/>
            <person name="Baker S.E."/>
            <person name="Pisabarro A.G."/>
            <person name="Walton J.D."/>
            <person name="Blanchette R.A."/>
            <person name="Henrissat B."/>
            <person name="Martin F."/>
            <person name="Cullen D."/>
            <person name="Hibbett D.S."/>
            <person name="Grigoriev I.V."/>
        </authorList>
    </citation>
    <scope>NUCLEOTIDE SEQUENCE [LARGE SCALE GENOMIC DNA]</scope>
    <source>
        <strain evidence="3">CBS 339.88</strain>
    </source>
</reference>
<evidence type="ECO:0000313" key="2">
    <source>
        <dbReference type="EMBL" id="KDR82571.1"/>
    </source>
</evidence>
<keyword evidence="1" id="KW-1133">Transmembrane helix</keyword>
<dbReference type="AlphaFoldDB" id="A0A067THG4"/>
<proteinExistence type="predicted"/>
<dbReference type="Proteomes" id="UP000027222">
    <property type="component" value="Unassembled WGS sequence"/>
</dbReference>
<dbReference type="EMBL" id="KL142369">
    <property type="protein sequence ID" value="KDR82571.1"/>
    <property type="molecule type" value="Genomic_DNA"/>
</dbReference>
<gene>
    <name evidence="2" type="ORF">GALMADRAFT_831669</name>
</gene>
<keyword evidence="3" id="KW-1185">Reference proteome</keyword>
<name>A0A067THG4_GALM3</name>